<keyword evidence="1" id="KW-0732">Signal</keyword>
<protein>
    <submittedName>
        <fullName evidence="2">Uncharacterized protein</fullName>
    </submittedName>
</protein>
<comment type="caution">
    <text evidence="2">The sequence shown here is derived from an EMBL/GenBank/DDBJ whole genome shotgun (WGS) entry which is preliminary data.</text>
</comment>
<proteinExistence type="predicted"/>
<dbReference type="EMBL" id="CM029050">
    <property type="protein sequence ID" value="KAG2565343.1"/>
    <property type="molecule type" value="Genomic_DNA"/>
</dbReference>
<keyword evidence="3" id="KW-1185">Reference proteome</keyword>
<organism evidence="2 3">
    <name type="scientific">Panicum virgatum</name>
    <name type="common">Blackwell switchgrass</name>
    <dbReference type="NCBI Taxonomy" id="38727"/>
    <lineage>
        <taxon>Eukaryota</taxon>
        <taxon>Viridiplantae</taxon>
        <taxon>Streptophyta</taxon>
        <taxon>Embryophyta</taxon>
        <taxon>Tracheophyta</taxon>
        <taxon>Spermatophyta</taxon>
        <taxon>Magnoliopsida</taxon>
        <taxon>Liliopsida</taxon>
        <taxon>Poales</taxon>
        <taxon>Poaceae</taxon>
        <taxon>PACMAD clade</taxon>
        <taxon>Panicoideae</taxon>
        <taxon>Panicodae</taxon>
        <taxon>Paniceae</taxon>
        <taxon>Panicinae</taxon>
        <taxon>Panicum</taxon>
        <taxon>Panicum sect. Hiantes</taxon>
    </lineage>
</organism>
<feature type="chain" id="PRO_5035861112" evidence="1">
    <location>
        <begin position="29"/>
        <end position="91"/>
    </location>
</feature>
<reference evidence="2" key="1">
    <citation type="submission" date="2020-05" db="EMBL/GenBank/DDBJ databases">
        <title>WGS assembly of Panicum virgatum.</title>
        <authorList>
            <person name="Lovell J.T."/>
            <person name="Jenkins J."/>
            <person name="Shu S."/>
            <person name="Juenger T.E."/>
            <person name="Schmutz J."/>
        </authorList>
    </citation>
    <scope>NUCLEOTIDE SEQUENCE</scope>
    <source>
        <strain evidence="2">AP13</strain>
    </source>
</reference>
<gene>
    <name evidence="2" type="ORF">PVAP13_7NG058900</name>
</gene>
<name>A0A8T0PTM1_PANVG</name>
<evidence type="ECO:0000256" key="1">
    <source>
        <dbReference type="SAM" id="SignalP"/>
    </source>
</evidence>
<accession>A0A8T0PTM1</accession>
<sequence>MSKKMSSKQAALYCLLLALVLHADHTSASLAVSCCSSNCIYTSPAMPFCPGWMCKTECWTEAKLIGASVQGRKWMKGGFKGWCSCFLCRTS</sequence>
<evidence type="ECO:0000313" key="2">
    <source>
        <dbReference type="EMBL" id="KAG2565343.1"/>
    </source>
</evidence>
<feature type="signal peptide" evidence="1">
    <location>
        <begin position="1"/>
        <end position="28"/>
    </location>
</feature>
<dbReference type="Proteomes" id="UP000823388">
    <property type="component" value="Chromosome 7N"/>
</dbReference>
<evidence type="ECO:0000313" key="3">
    <source>
        <dbReference type="Proteomes" id="UP000823388"/>
    </source>
</evidence>
<dbReference type="AlphaFoldDB" id="A0A8T0PTM1"/>